<dbReference type="InterPro" id="IPR050472">
    <property type="entry name" value="Anth_synth/Amidotransfase"/>
</dbReference>
<evidence type="ECO:0000313" key="6">
    <source>
        <dbReference type="EMBL" id="MFC4713604.1"/>
    </source>
</evidence>
<dbReference type="Proteomes" id="UP001595932">
    <property type="component" value="Unassembled WGS sequence"/>
</dbReference>
<dbReference type="PANTHER" id="PTHR43418">
    <property type="entry name" value="MULTIFUNCTIONAL TRYPTOPHAN BIOSYNTHESIS PROTEIN-RELATED"/>
    <property type="match status" value="1"/>
</dbReference>
<dbReference type="NCBIfam" id="TIGR00566">
    <property type="entry name" value="trpG_papA"/>
    <property type="match status" value="1"/>
</dbReference>
<dbReference type="PRINTS" id="PR00097">
    <property type="entry name" value="ANTSNTHASEII"/>
</dbReference>
<evidence type="ECO:0000256" key="2">
    <source>
        <dbReference type="ARBA" id="ARBA00022962"/>
    </source>
</evidence>
<dbReference type="Pfam" id="PF00117">
    <property type="entry name" value="GATase"/>
    <property type="match status" value="1"/>
</dbReference>
<evidence type="ECO:0000256" key="4">
    <source>
        <dbReference type="ARBA" id="ARBA00047683"/>
    </source>
</evidence>
<dbReference type="PANTHER" id="PTHR43418:SF2">
    <property type="entry name" value="BIFUNCTIONAL PROTEIN TRPGD"/>
    <property type="match status" value="1"/>
</dbReference>
<evidence type="ECO:0000259" key="5">
    <source>
        <dbReference type="Pfam" id="PF00117"/>
    </source>
</evidence>
<dbReference type="PRINTS" id="PR00096">
    <property type="entry name" value="GATASE"/>
</dbReference>
<sequence length="207" mass="22026">MIVIIDHYDSFTYNLVHYFERLGACVEVFQNDTAALSDIEALSPELIVLSPGPGKPLQPGAGSEALEQLSGKVPILGVCLGHQSIVEFFGGIVQKGAKPVHGKVSPVSHSAQGVFAGLASPTPVVRYHSLEAERASLPTVLEVTATAEDGCIMGVRHWELPVEGIQFHPESILTKDGFQMLATAYKNAQTWNLEKKGGAPDGPLSAV</sequence>
<dbReference type="InterPro" id="IPR017926">
    <property type="entry name" value="GATASE"/>
</dbReference>
<dbReference type="EMBL" id="JBHSGL010000005">
    <property type="protein sequence ID" value="MFC4713604.1"/>
    <property type="molecule type" value="Genomic_DNA"/>
</dbReference>
<dbReference type="InterPro" id="IPR006221">
    <property type="entry name" value="TrpG/PapA_dom"/>
</dbReference>
<dbReference type="EC" id="4.1.3.27" evidence="1"/>
<accession>A0ABV9MF16</accession>
<dbReference type="RefSeq" id="WP_377279307.1">
    <property type="nucleotide sequence ID" value="NZ_JBHSGL010000005.1"/>
</dbReference>
<evidence type="ECO:0000256" key="3">
    <source>
        <dbReference type="ARBA" id="ARBA00023239"/>
    </source>
</evidence>
<keyword evidence="7" id="KW-1185">Reference proteome</keyword>
<dbReference type="PRINTS" id="PR00099">
    <property type="entry name" value="CPSGATASE"/>
</dbReference>
<comment type="caution">
    <text evidence="6">The sequence shown here is derived from an EMBL/GenBank/DDBJ whole genome shotgun (WGS) entry which is preliminary data.</text>
</comment>
<dbReference type="InterPro" id="IPR029062">
    <property type="entry name" value="Class_I_gatase-like"/>
</dbReference>
<reference evidence="7" key="1">
    <citation type="journal article" date="2019" name="Int. J. Syst. Evol. Microbiol.">
        <title>The Global Catalogue of Microorganisms (GCM) 10K type strain sequencing project: providing services to taxonomists for standard genome sequencing and annotation.</title>
        <authorList>
            <consortium name="The Broad Institute Genomics Platform"/>
            <consortium name="The Broad Institute Genome Sequencing Center for Infectious Disease"/>
            <person name="Wu L."/>
            <person name="Ma J."/>
        </authorList>
    </citation>
    <scope>NUCLEOTIDE SEQUENCE [LARGE SCALE GENOMIC DNA]</scope>
    <source>
        <strain evidence="7">CGMCC 1.12151</strain>
    </source>
</reference>
<name>A0ABV9MF16_9BACL</name>
<gene>
    <name evidence="6" type="ORF">ACFO5U_12050</name>
</gene>
<proteinExistence type="predicted"/>
<organism evidence="6 7">
    <name type="scientific">Planococcus dechangensis</name>
    <dbReference type="NCBI Taxonomy" id="1176255"/>
    <lineage>
        <taxon>Bacteria</taxon>
        <taxon>Bacillati</taxon>
        <taxon>Bacillota</taxon>
        <taxon>Bacilli</taxon>
        <taxon>Bacillales</taxon>
        <taxon>Caryophanaceae</taxon>
        <taxon>Planococcus</taxon>
    </lineage>
</organism>
<evidence type="ECO:0000256" key="1">
    <source>
        <dbReference type="ARBA" id="ARBA00012266"/>
    </source>
</evidence>
<dbReference type="Gene3D" id="3.40.50.880">
    <property type="match status" value="1"/>
</dbReference>
<keyword evidence="3" id="KW-0456">Lyase</keyword>
<dbReference type="PROSITE" id="PS51273">
    <property type="entry name" value="GATASE_TYPE_1"/>
    <property type="match status" value="1"/>
</dbReference>
<keyword evidence="2" id="KW-0315">Glutamine amidotransferase</keyword>
<protein>
    <recommendedName>
        <fullName evidence="1">anthranilate synthase</fullName>
        <ecNumber evidence="1">4.1.3.27</ecNumber>
    </recommendedName>
</protein>
<feature type="domain" description="Glutamine amidotransferase" evidence="5">
    <location>
        <begin position="3"/>
        <end position="185"/>
    </location>
</feature>
<dbReference type="SUPFAM" id="SSF52317">
    <property type="entry name" value="Class I glutamine amidotransferase-like"/>
    <property type="match status" value="1"/>
</dbReference>
<evidence type="ECO:0000313" key="7">
    <source>
        <dbReference type="Proteomes" id="UP001595932"/>
    </source>
</evidence>
<dbReference type="CDD" id="cd01743">
    <property type="entry name" value="GATase1_Anthranilate_Synthase"/>
    <property type="match status" value="1"/>
</dbReference>
<comment type="catalytic activity">
    <reaction evidence="4">
        <text>chorismate + L-glutamine = anthranilate + pyruvate + L-glutamate + H(+)</text>
        <dbReference type="Rhea" id="RHEA:21732"/>
        <dbReference type="ChEBI" id="CHEBI:15361"/>
        <dbReference type="ChEBI" id="CHEBI:15378"/>
        <dbReference type="ChEBI" id="CHEBI:16567"/>
        <dbReference type="ChEBI" id="CHEBI:29748"/>
        <dbReference type="ChEBI" id="CHEBI:29985"/>
        <dbReference type="ChEBI" id="CHEBI:58359"/>
        <dbReference type="EC" id="4.1.3.27"/>
    </reaction>
</comment>